<dbReference type="Proteomes" id="UP000770785">
    <property type="component" value="Unassembled WGS sequence"/>
</dbReference>
<protein>
    <submittedName>
        <fullName evidence="1">Uncharacterized protein</fullName>
    </submittedName>
</protein>
<name>A0ABX0XFF9_9BACT</name>
<organism evidence="1 2">
    <name type="scientific">Neolewinella antarctica</name>
    <dbReference type="NCBI Taxonomy" id="442734"/>
    <lineage>
        <taxon>Bacteria</taxon>
        <taxon>Pseudomonadati</taxon>
        <taxon>Bacteroidota</taxon>
        <taxon>Saprospiria</taxon>
        <taxon>Saprospirales</taxon>
        <taxon>Lewinellaceae</taxon>
        <taxon>Neolewinella</taxon>
    </lineage>
</organism>
<dbReference type="EMBL" id="JAATJH010000008">
    <property type="protein sequence ID" value="NJC28050.1"/>
    <property type="molecule type" value="Genomic_DNA"/>
</dbReference>
<accession>A0ABX0XFF9</accession>
<gene>
    <name evidence="1" type="ORF">GGR27_003569</name>
</gene>
<reference evidence="1 2" key="1">
    <citation type="submission" date="2020-03" db="EMBL/GenBank/DDBJ databases">
        <title>Genomic Encyclopedia of Type Strains, Phase IV (KMG-IV): sequencing the most valuable type-strain genomes for metagenomic binning, comparative biology and taxonomic classification.</title>
        <authorList>
            <person name="Goeker M."/>
        </authorList>
    </citation>
    <scope>NUCLEOTIDE SEQUENCE [LARGE SCALE GENOMIC DNA]</scope>
    <source>
        <strain evidence="1 2">DSM 105096</strain>
    </source>
</reference>
<comment type="caution">
    <text evidence="1">The sequence shown here is derived from an EMBL/GenBank/DDBJ whole genome shotgun (WGS) entry which is preliminary data.</text>
</comment>
<keyword evidence="2" id="KW-1185">Reference proteome</keyword>
<evidence type="ECO:0000313" key="1">
    <source>
        <dbReference type="EMBL" id="NJC28050.1"/>
    </source>
</evidence>
<evidence type="ECO:0000313" key="2">
    <source>
        <dbReference type="Proteomes" id="UP000770785"/>
    </source>
</evidence>
<sequence length="146" mass="16580">MKLSPASFKWIGAGQEEFAVFPEHYRAGEAGRVSLRLAFGYDLSKRIVFTKVTADFFNNDNLFLRCALTCRFEIGEDSWKDRESPDGSYIDIEQDLHVHFGAFTFGTLRGYLFARQQQSVVSAFLPPVNVIQMVSEMEETKPEVPA</sequence>
<proteinExistence type="predicted"/>
<dbReference type="RefSeq" id="WP_168039728.1">
    <property type="nucleotide sequence ID" value="NZ_JAATJH010000008.1"/>
</dbReference>